<proteinExistence type="predicted"/>
<comment type="caution">
    <text evidence="1">The sequence shown here is derived from an EMBL/GenBank/DDBJ whole genome shotgun (WGS) entry which is preliminary data.</text>
</comment>
<gene>
    <name evidence="1" type="ORF">HJG63_002907</name>
</gene>
<sequence>MVKIIATNLWLTFTFRKTTPRLYMLLTWRIWEIKLCTAVVGGPKSFRSVMELTQNTMKKPETTWDL</sequence>
<keyword evidence="2" id="KW-1185">Reference proteome</keyword>
<organism evidence="1 2">
    <name type="scientific">Rousettus aegyptiacus</name>
    <name type="common">Egyptian fruit bat</name>
    <name type="synonym">Pteropus aegyptiacus</name>
    <dbReference type="NCBI Taxonomy" id="9407"/>
    <lineage>
        <taxon>Eukaryota</taxon>
        <taxon>Metazoa</taxon>
        <taxon>Chordata</taxon>
        <taxon>Craniata</taxon>
        <taxon>Vertebrata</taxon>
        <taxon>Euteleostomi</taxon>
        <taxon>Mammalia</taxon>
        <taxon>Eutheria</taxon>
        <taxon>Laurasiatheria</taxon>
        <taxon>Chiroptera</taxon>
        <taxon>Yinpterochiroptera</taxon>
        <taxon>Pteropodoidea</taxon>
        <taxon>Pteropodidae</taxon>
        <taxon>Rousettinae</taxon>
        <taxon>Rousettus</taxon>
    </lineage>
</organism>
<dbReference type="EMBL" id="JACASE010000006">
    <property type="protein sequence ID" value="KAF6455385.1"/>
    <property type="molecule type" value="Genomic_DNA"/>
</dbReference>
<reference evidence="1 2" key="1">
    <citation type="journal article" date="2020" name="Nature">
        <title>Six reference-quality genomes reveal evolution of bat adaptations.</title>
        <authorList>
            <person name="Jebb D."/>
            <person name="Huang Z."/>
            <person name="Pippel M."/>
            <person name="Hughes G.M."/>
            <person name="Lavrichenko K."/>
            <person name="Devanna P."/>
            <person name="Winkler S."/>
            <person name="Jermiin L.S."/>
            <person name="Skirmuntt E.C."/>
            <person name="Katzourakis A."/>
            <person name="Burkitt-Gray L."/>
            <person name="Ray D.A."/>
            <person name="Sullivan K.A.M."/>
            <person name="Roscito J.G."/>
            <person name="Kirilenko B.M."/>
            <person name="Davalos L.M."/>
            <person name="Corthals A.P."/>
            <person name="Power M.L."/>
            <person name="Jones G."/>
            <person name="Ransome R.D."/>
            <person name="Dechmann D.K.N."/>
            <person name="Locatelli A.G."/>
            <person name="Puechmaille S.J."/>
            <person name="Fedrigo O."/>
            <person name="Jarvis E.D."/>
            <person name="Hiller M."/>
            <person name="Vernes S.C."/>
            <person name="Myers E.W."/>
            <person name="Teeling E.C."/>
        </authorList>
    </citation>
    <scope>NUCLEOTIDE SEQUENCE [LARGE SCALE GENOMIC DNA]</scope>
    <source>
        <strain evidence="1">MRouAeg1</strain>
        <tissue evidence="1">Muscle</tissue>
    </source>
</reference>
<dbReference type="AlphaFoldDB" id="A0A7J8G6R9"/>
<accession>A0A7J8G6R9</accession>
<evidence type="ECO:0000313" key="1">
    <source>
        <dbReference type="EMBL" id="KAF6455385.1"/>
    </source>
</evidence>
<name>A0A7J8G6R9_ROUAE</name>
<protein>
    <submittedName>
        <fullName evidence="1">CDGSH iron sulfur domain 1</fullName>
    </submittedName>
</protein>
<evidence type="ECO:0000313" key="2">
    <source>
        <dbReference type="Proteomes" id="UP000593571"/>
    </source>
</evidence>
<dbReference type="Proteomes" id="UP000593571">
    <property type="component" value="Unassembled WGS sequence"/>
</dbReference>